<comment type="caution">
    <text evidence="2">The sequence shown here is derived from an EMBL/GenBank/DDBJ whole genome shotgun (WGS) entry which is preliminary data.</text>
</comment>
<reference evidence="2 3" key="1">
    <citation type="submission" date="2020-07" db="EMBL/GenBank/DDBJ databases">
        <authorList>
            <person name="Feng X."/>
        </authorList>
    </citation>
    <scope>NUCLEOTIDE SEQUENCE [LARGE SCALE GENOMIC DNA]</scope>
    <source>
        <strain evidence="2 3">JCM23202</strain>
    </source>
</reference>
<dbReference type="InterPro" id="IPR011330">
    <property type="entry name" value="Glyco_hydro/deAcase_b/a-brl"/>
</dbReference>
<dbReference type="GO" id="GO:0016810">
    <property type="term" value="F:hydrolase activity, acting on carbon-nitrogen (but not peptide) bonds"/>
    <property type="evidence" value="ECO:0007669"/>
    <property type="project" value="InterPro"/>
</dbReference>
<dbReference type="RefSeq" id="WP_185661756.1">
    <property type="nucleotide sequence ID" value="NZ_CAWPOO010000013.1"/>
</dbReference>
<dbReference type="PANTHER" id="PTHR43123">
    <property type="entry name" value="POLYSACCHARIDE DEACETYLASE-RELATED"/>
    <property type="match status" value="1"/>
</dbReference>
<sequence>MTEPLYPDFHRLDLSSHGRYDYVPINDRNDFEWPDGKRLAVYIAVKIEHFPFGEGMGHALAHPQPEPDVMNYAWRDYGVRVGIWRLLEEFQTLDLPFAALLNTALIEYAPPLIRALSDTSCEMVGHGRSNGERQSQWSEETERRMIEAVTLDLENAFGKRPQGWMGPWVAESRTTPDLLAEAGYRYTLDWGMDEQPVWLKTRGGGKLLSIPYPRPSNDIALLHGHHVTPRAYTEILIDQFEEMLDQSRKAPLVFNLSLHPFLVGQPFRLRALRKFLSYLAERRNEIWLTTPGEIAQYSASLPAGIIAS</sequence>
<proteinExistence type="predicted"/>
<dbReference type="Proteomes" id="UP000526501">
    <property type="component" value="Unassembled WGS sequence"/>
</dbReference>
<dbReference type="EMBL" id="JACHVC010000013">
    <property type="protein sequence ID" value="MBC2607893.1"/>
    <property type="molecule type" value="Genomic_DNA"/>
</dbReference>
<gene>
    <name evidence="2" type="ORF">H5P27_17700</name>
</gene>
<name>A0A7X1EA52_9BACT</name>
<dbReference type="GO" id="GO:0005975">
    <property type="term" value="P:carbohydrate metabolic process"/>
    <property type="evidence" value="ECO:0007669"/>
    <property type="project" value="InterPro"/>
</dbReference>
<dbReference type="AlphaFoldDB" id="A0A7X1EA52"/>
<keyword evidence="3" id="KW-1185">Reference proteome</keyword>
<accession>A0A7X1EA52</accession>
<protein>
    <submittedName>
        <fullName evidence="2">Polysaccharide deacetylase family protein</fullName>
    </submittedName>
</protein>
<dbReference type="PANTHER" id="PTHR43123:SF4">
    <property type="entry name" value="POLYSACCHARIDE DEACETYLASE"/>
    <property type="match status" value="1"/>
</dbReference>
<feature type="domain" description="NodB homology" evidence="1">
    <location>
        <begin position="76"/>
        <end position="186"/>
    </location>
</feature>
<dbReference type="CDD" id="cd10979">
    <property type="entry name" value="CE4_PuuE_like"/>
    <property type="match status" value="1"/>
</dbReference>
<dbReference type="Pfam" id="PF01522">
    <property type="entry name" value="Polysacc_deac_1"/>
    <property type="match status" value="1"/>
</dbReference>
<organism evidence="2 3">
    <name type="scientific">Pelagicoccus albus</name>
    <dbReference type="NCBI Taxonomy" id="415222"/>
    <lineage>
        <taxon>Bacteria</taxon>
        <taxon>Pseudomonadati</taxon>
        <taxon>Verrucomicrobiota</taxon>
        <taxon>Opitutia</taxon>
        <taxon>Puniceicoccales</taxon>
        <taxon>Pelagicoccaceae</taxon>
        <taxon>Pelagicoccus</taxon>
    </lineage>
</organism>
<evidence type="ECO:0000313" key="3">
    <source>
        <dbReference type="Proteomes" id="UP000526501"/>
    </source>
</evidence>
<dbReference type="Gene3D" id="3.20.20.370">
    <property type="entry name" value="Glycoside hydrolase/deacetylase"/>
    <property type="match status" value="1"/>
</dbReference>
<evidence type="ECO:0000313" key="2">
    <source>
        <dbReference type="EMBL" id="MBC2607893.1"/>
    </source>
</evidence>
<evidence type="ECO:0000259" key="1">
    <source>
        <dbReference type="Pfam" id="PF01522"/>
    </source>
</evidence>
<dbReference type="InterPro" id="IPR002509">
    <property type="entry name" value="NODB_dom"/>
</dbReference>
<dbReference type="SUPFAM" id="SSF88713">
    <property type="entry name" value="Glycoside hydrolase/deacetylase"/>
    <property type="match status" value="1"/>
</dbReference>